<keyword evidence="1" id="KW-1133">Transmembrane helix</keyword>
<organism evidence="2 3">
    <name type="scientific">Hathewaya proteolytica DSM 3090</name>
    <dbReference type="NCBI Taxonomy" id="1121331"/>
    <lineage>
        <taxon>Bacteria</taxon>
        <taxon>Bacillati</taxon>
        <taxon>Bacillota</taxon>
        <taxon>Clostridia</taxon>
        <taxon>Eubacteriales</taxon>
        <taxon>Clostridiaceae</taxon>
        <taxon>Hathewaya</taxon>
    </lineage>
</organism>
<sequence>MVNTIFAGLFIVIGIIEARAGITLPLHKVLVDEKGNTIKDNEKKLSQEEMTLSKQEKNILIFQKIYFIFMGIFTAILGVLSIVKENFIPKYMVVILAILPIILNKSIGTVISKKIK</sequence>
<evidence type="ECO:0000313" key="3">
    <source>
        <dbReference type="Proteomes" id="UP000183952"/>
    </source>
</evidence>
<keyword evidence="1" id="KW-0472">Membrane</keyword>
<dbReference type="AlphaFoldDB" id="A0A1M6RAA9"/>
<proteinExistence type="predicted"/>
<name>A0A1M6RAA9_9CLOT</name>
<accession>A0A1M6RAA9</accession>
<gene>
    <name evidence="2" type="ORF">SAMN02745248_02233</name>
</gene>
<dbReference type="Proteomes" id="UP000183952">
    <property type="component" value="Unassembled WGS sequence"/>
</dbReference>
<evidence type="ECO:0000313" key="2">
    <source>
        <dbReference type="EMBL" id="SHK29413.1"/>
    </source>
</evidence>
<dbReference type="EMBL" id="FRAD01000021">
    <property type="protein sequence ID" value="SHK29413.1"/>
    <property type="molecule type" value="Genomic_DNA"/>
</dbReference>
<evidence type="ECO:0000256" key="1">
    <source>
        <dbReference type="SAM" id="Phobius"/>
    </source>
</evidence>
<reference evidence="2 3" key="1">
    <citation type="submission" date="2016-11" db="EMBL/GenBank/DDBJ databases">
        <authorList>
            <person name="Jaros S."/>
            <person name="Januszkiewicz K."/>
            <person name="Wedrychowicz H."/>
        </authorList>
    </citation>
    <scope>NUCLEOTIDE SEQUENCE [LARGE SCALE GENOMIC DNA]</scope>
    <source>
        <strain evidence="2 3">DSM 3090</strain>
    </source>
</reference>
<protein>
    <recommendedName>
        <fullName evidence="4">SdpI/YhfL protein family protein</fullName>
    </recommendedName>
</protein>
<keyword evidence="1" id="KW-0812">Transmembrane</keyword>
<feature type="transmembrane region" description="Helical" evidence="1">
    <location>
        <begin position="89"/>
        <end position="111"/>
    </location>
</feature>
<dbReference type="STRING" id="1121331.SAMN02745248_02233"/>
<dbReference type="RefSeq" id="WP_072904158.1">
    <property type="nucleotide sequence ID" value="NZ_FRAD01000021.1"/>
</dbReference>
<evidence type="ECO:0008006" key="4">
    <source>
        <dbReference type="Google" id="ProtNLM"/>
    </source>
</evidence>
<keyword evidence="3" id="KW-1185">Reference proteome</keyword>
<feature type="transmembrane region" description="Helical" evidence="1">
    <location>
        <begin position="6"/>
        <end position="26"/>
    </location>
</feature>
<feature type="transmembrane region" description="Helical" evidence="1">
    <location>
        <begin position="65"/>
        <end position="83"/>
    </location>
</feature>